<keyword evidence="2" id="KW-0479">Metal-binding</keyword>
<dbReference type="RefSeq" id="WP_092777515.1">
    <property type="nucleotide sequence ID" value="NZ_FORA01000001.1"/>
</dbReference>
<gene>
    <name evidence="6" type="ORF">SAMN04488095_0914</name>
</gene>
<reference evidence="6 7" key="1">
    <citation type="submission" date="2016-10" db="EMBL/GenBank/DDBJ databases">
        <authorList>
            <person name="de Groot N.N."/>
        </authorList>
    </citation>
    <scope>NUCLEOTIDE SEQUENCE [LARGE SCALE GENOMIC DNA]</scope>
    <source>
        <strain evidence="6 7">DSM 19073</strain>
    </source>
</reference>
<keyword evidence="4" id="KW-0456">Lyase</keyword>
<evidence type="ECO:0000313" key="7">
    <source>
        <dbReference type="Proteomes" id="UP000199110"/>
    </source>
</evidence>
<feature type="domain" description="CENP-V/GFA" evidence="5">
    <location>
        <begin position="11"/>
        <end position="116"/>
    </location>
</feature>
<dbReference type="InterPro" id="IPR011057">
    <property type="entry name" value="Mss4-like_sf"/>
</dbReference>
<proteinExistence type="inferred from homology"/>
<evidence type="ECO:0000313" key="6">
    <source>
        <dbReference type="EMBL" id="SFI45833.1"/>
    </source>
</evidence>
<evidence type="ECO:0000256" key="1">
    <source>
        <dbReference type="ARBA" id="ARBA00005495"/>
    </source>
</evidence>
<dbReference type="SUPFAM" id="SSF51316">
    <property type="entry name" value="Mss4-like"/>
    <property type="match status" value="1"/>
</dbReference>
<dbReference type="PANTHER" id="PTHR33337:SF40">
    <property type="entry name" value="CENP-V_GFA DOMAIN-CONTAINING PROTEIN-RELATED"/>
    <property type="match status" value="1"/>
</dbReference>
<dbReference type="PANTHER" id="PTHR33337">
    <property type="entry name" value="GFA DOMAIN-CONTAINING PROTEIN"/>
    <property type="match status" value="1"/>
</dbReference>
<organism evidence="6 7">
    <name type="scientific">Jannaschia pohangensis</name>
    <dbReference type="NCBI Taxonomy" id="390807"/>
    <lineage>
        <taxon>Bacteria</taxon>
        <taxon>Pseudomonadati</taxon>
        <taxon>Pseudomonadota</taxon>
        <taxon>Alphaproteobacteria</taxon>
        <taxon>Rhodobacterales</taxon>
        <taxon>Roseobacteraceae</taxon>
        <taxon>Jannaschia</taxon>
    </lineage>
</organism>
<evidence type="ECO:0000259" key="5">
    <source>
        <dbReference type="PROSITE" id="PS51891"/>
    </source>
</evidence>
<dbReference type="Gene3D" id="3.90.1590.10">
    <property type="entry name" value="glutathione-dependent formaldehyde- activating enzyme (gfa)"/>
    <property type="match status" value="1"/>
</dbReference>
<dbReference type="PROSITE" id="PS51891">
    <property type="entry name" value="CENP_V_GFA"/>
    <property type="match status" value="1"/>
</dbReference>
<dbReference type="Proteomes" id="UP000199110">
    <property type="component" value="Unassembled WGS sequence"/>
</dbReference>
<name>A0A1I3IDI7_9RHOB</name>
<dbReference type="STRING" id="390807.SAMN04488095_0914"/>
<evidence type="ECO:0000256" key="2">
    <source>
        <dbReference type="ARBA" id="ARBA00022723"/>
    </source>
</evidence>
<protein>
    <submittedName>
        <fullName evidence="6">Uncharacterized conserved protein</fullName>
    </submittedName>
</protein>
<sequence>MTEQDKTPPRAEGGCLCGALRYRVATDPLRTTVCHCTFCQRATGAAYMVEPVFAADAFAVTSGEVSRYTHISEGSGKEVYVHFCATCGTKLFLTFKRFPGFVGLYGGTFDTPNWFDLTPETSKHIFLGVARHGTVIPAHVPTYVEHAAEIDGTPIAPTVYDAPKVIGACLVVDLPDDRPGGAPDFSVPRDFE</sequence>
<evidence type="ECO:0000256" key="3">
    <source>
        <dbReference type="ARBA" id="ARBA00022833"/>
    </source>
</evidence>
<keyword evidence="3" id="KW-0862">Zinc</keyword>
<dbReference type="InterPro" id="IPR006913">
    <property type="entry name" value="CENP-V/GFA"/>
</dbReference>
<comment type="similarity">
    <text evidence="1">Belongs to the Gfa family.</text>
</comment>
<dbReference type="OrthoDB" id="9807246at2"/>
<dbReference type="AlphaFoldDB" id="A0A1I3IDI7"/>
<evidence type="ECO:0000256" key="4">
    <source>
        <dbReference type="ARBA" id="ARBA00023239"/>
    </source>
</evidence>
<dbReference type="GO" id="GO:0046872">
    <property type="term" value="F:metal ion binding"/>
    <property type="evidence" value="ECO:0007669"/>
    <property type="project" value="UniProtKB-KW"/>
</dbReference>
<dbReference type="GO" id="GO:0016846">
    <property type="term" value="F:carbon-sulfur lyase activity"/>
    <property type="evidence" value="ECO:0007669"/>
    <property type="project" value="InterPro"/>
</dbReference>
<dbReference type="Pfam" id="PF04828">
    <property type="entry name" value="GFA"/>
    <property type="match status" value="1"/>
</dbReference>
<dbReference type="EMBL" id="FORA01000001">
    <property type="protein sequence ID" value="SFI45833.1"/>
    <property type="molecule type" value="Genomic_DNA"/>
</dbReference>
<keyword evidence="7" id="KW-1185">Reference proteome</keyword>
<accession>A0A1I3IDI7</accession>